<dbReference type="EMBL" id="JAEAOA010001714">
    <property type="protein sequence ID" value="KAK3580042.1"/>
    <property type="molecule type" value="Genomic_DNA"/>
</dbReference>
<reference evidence="17" key="2">
    <citation type="journal article" date="2021" name="Genome Biol. Evol.">
        <title>Developing a high-quality reference genome for a parasitic bivalve with doubly uniparental inheritance (Bivalvia: Unionida).</title>
        <authorList>
            <person name="Smith C.H."/>
        </authorList>
    </citation>
    <scope>NUCLEOTIDE SEQUENCE</scope>
    <source>
        <strain evidence="17">CHS0354</strain>
        <tissue evidence="17">Mantle</tissue>
    </source>
</reference>
<keyword evidence="11 14" id="KW-1133">Transmembrane helix</keyword>
<dbReference type="GO" id="GO:0019829">
    <property type="term" value="F:ATPase-coupled monoatomic cation transmembrane transporter activity"/>
    <property type="evidence" value="ECO:0007669"/>
    <property type="project" value="UniProtKB-UniRule"/>
</dbReference>
<dbReference type="SFLD" id="SFLDS00003">
    <property type="entry name" value="Haloacid_Dehalogenase"/>
    <property type="match status" value="1"/>
</dbReference>
<sequence length="1284" mass="144765">MKYTGNQDIVLHGPPPLLPGKEYVNPGEEDQMEIQGYRINRVKQTITWIVIVLTVGLLRLVFYWMPHWMVMCTHDRCSLNLAEVVLLLDQYEQWFASQIENVTMDGTRVMVIGPPQVMYRKPVSESEDSPLSNGINQNEVLHESASFKIYRESSINRYFITKKVKYIWDYKNGSFHKLVGLEDGVSCSYFHQVKGLSYEEQIIRRILYGINSIRIHVTPIIALLFRQVLSPFYIFQVFSVSVWFSEEYYYYAGCIIVISVISITLSIYQTRKMQRALRNTIQSSSIVTVCRGNDDYADISSEDLVPGDVIEIPRNGCIMQCDAVLVTGNCIVNESMLTGESVPVTKTPLPNPKMTRDDSTVHFNTKDHARHILFCGTHIIQTRYYGGQRVRAVVFRTGFTTAKGELVRSILYPKPVDFKFNRDSYKFIGVLAVIAICGFVYTVVLMHLGEETVSDIILRSLDLVTIAIPPALPAALTVGIVFAQSRLKKQLIYCISPRSINVCGSINVVCFDKTGTLTEEGLDMKAIVPTLKNKFETEILDMSRVPKGPIQVAMATCHSLTIIDGVLSGDPLELIMFDAIGWQLEEPGPEETRFDMICPTIVRPKLPDVLQNAVANDSYMTATEEIGIVRQFTFSSSLQRMSVIVRKMDGKMFELYTKGAPEMVASLCRPETVPSNFQEILMGYTQHGYRVLALAYRSLPEKLKYAKVQRIQREQVEKGLEFLGLLVMENRLKPTTGSVIKQLRDANIRTAMVTGDNMLTALSVARECGMVDPDESIILVQAYPPQEVDIRQDAQIEYLYTNHTENTVTGSSNKFKETKLNMGNSRHYCFAVTGKSWEVLRQHFPDILPRIVCKGTVFARMSPDQKAQLIEHLQDIGNYVGMCGDGANDCGALKAAHAGISLSEAEASVASPFTSKSPNISCVPTVIREGRAALVTSFGIFKYMACYSLTQFVSVLMLYWVGNNLTDFEFLYIDLILLTSLFITFGWTGPYHKLVKEPPLVSLISLGPILSLVLHMFIMTGVQVFYYFNVQQQSWFVEYVDNADDDYTSHLNAAVFLCSTYQYIILALVFSKGKPYRKTIFSNPLFLGNVMVCLALCIWLTVYPTEPVAEFFLLEILPNMRYRCIILGVAGINFFLSLFLEMFVLDSKFITKTCQDFLDRVCCSSNKQSYLTLEEEIRNDSNWPPATTSEAGLAQAFQRLDSAFRSLHSQDDTDSLLSIESSESASLRSTGSLRKLMGQSYSNHVPVPETDKLVKYQDVKLDMNGGNINPAYEAEVHQEKITKL</sequence>
<dbReference type="Gene3D" id="1.20.1110.10">
    <property type="entry name" value="Calcium-transporting ATPase, transmembrane domain"/>
    <property type="match status" value="1"/>
</dbReference>
<dbReference type="FunFam" id="3.40.50.1000:FF:000045">
    <property type="entry name" value="Cation-transporting ATPase"/>
    <property type="match status" value="1"/>
</dbReference>
<dbReference type="FunFam" id="3.40.1110.10:FF:000026">
    <property type="entry name" value="Cation-transporting ATPase"/>
    <property type="match status" value="1"/>
</dbReference>
<dbReference type="Pfam" id="PF12409">
    <property type="entry name" value="P5-ATPase"/>
    <property type="match status" value="1"/>
</dbReference>
<keyword evidence="5 14" id="KW-0479">Metal-binding</keyword>
<evidence type="ECO:0000256" key="5">
    <source>
        <dbReference type="ARBA" id="ARBA00022723"/>
    </source>
</evidence>
<evidence type="ECO:0000256" key="11">
    <source>
        <dbReference type="ARBA" id="ARBA00022989"/>
    </source>
</evidence>
<feature type="transmembrane region" description="Helical" evidence="14">
    <location>
        <begin position="46"/>
        <end position="65"/>
    </location>
</feature>
<dbReference type="SUPFAM" id="SSF81665">
    <property type="entry name" value="Calcium ATPase, transmembrane domain M"/>
    <property type="match status" value="1"/>
</dbReference>
<evidence type="ECO:0000256" key="12">
    <source>
        <dbReference type="ARBA" id="ARBA00023136"/>
    </source>
</evidence>
<evidence type="ECO:0000256" key="1">
    <source>
        <dbReference type="ARBA" id="ARBA00004107"/>
    </source>
</evidence>
<feature type="transmembrane region" description="Helical" evidence="14">
    <location>
        <begin position="213"/>
        <end position="236"/>
    </location>
</feature>
<evidence type="ECO:0000256" key="8">
    <source>
        <dbReference type="ARBA" id="ARBA00022840"/>
    </source>
</evidence>
<evidence type="ECO:0000256" key="2">
    <source>
        <dbReference type="ARBA" id="ARBA00006000"/>
    </source>
</evidence>
<dbReference type="SUPFAM" id="SSF56784">
    <property type="entry name" value="HAD-like"/>
    <property type="match status" value="1"/>
</dbReference>
<accession>A0AAE0RUT3</accession>
<dbReference type="InterPro" id="IPR023299">
    <property type="entry name" value="ATPase_P-typ_cyto_dom_N"/>
</dbReference>
<dbReference type="PANTHER" id="PTHR45630">
    <property type="entry name" value="CATION-TRANSPORTING ATPASE-RELATED"/>
    <property type="match status" value="1"/>
</dbReference>
<feature type="transmembrane region" description="Helical" evidence="14">
    <location>
        <begin position="940"/>
        <end position="962"/>
    </location>
</feature>
<dbReference type="PANTHER" id="PTHR45630:SF8">
    <property type="entry name" value="CATION-TRANSPORTING ATPASE"/>
    <property type="match status" value="1"/>
</dbReference>
<evidence type="ECO:0000256" key="6">
    <source>
        <dbReference type="ARBA" id="ARBA00022741"/>
    </source>
</evidence>
<keyword evidence="9 14" id="KW-0460">Magnesium</keyword>
<feature type="transmembrane region" description="Helical" evidence="14">
    <location>
        <begin position="1083"/>
        <end position="1105"/>
    </location>
</feature>
<feature type="domain" description="P5B-type ATPase N-terminal" evidence="16">
    <location>
        <begin position="28"/>
        <end position="169"/>
    </location>
</feature>
<dbReference type="Gene3D" id="3.40.1110.10">
    <property type="entry name" value="Calcium-transporting ATPase, cytoplasmic domain N"/>
    <property type="match status" value="2"/>
</dbReference>
<dbReference type="CDD" id="cd07542">
    <property type="entry name" value="P-type_ATPase_cation"/>
    <property type="match status" value="1"/>
</dbReference>
<evidence type="ECO:0000259" key="16">
    <source>
        <dbReference type="Pfam" id="PF12409"/>
    </source>
</evidence>
<dbReference type="PRINTS" id="PR00119">
    <property type="entry name" value="CATATPASE"/>
</dbReference>
<dbReference type="InterPro" id="IPR059000">
    <property type="entry name" value="ATPase_P-type_domA"/>
</dbReference>
<dbReference type="NCBIfam" id="TIGR01494">
    <property type="entry name" value="ATPase_P-type"/>
    <property type="match status" value="2"/>
</dbReference>
<evidence type="ECO:0000256" key="10">
    <source>
        <dbReference type="ARBA" id="ARBA00022967"/>
    </source>
</evidence>
<dbReference type="EC" id="7.2.2.-" evidence="14"/>
<feature type="transmembrane region" description="Helical" evidence="14">
    <location>
        <begin position="1000"/>
        <end position="1028"/>
    </location>
</feature>
<feature type="transmembrane region" description="Helical" evidence="14">
    <location>
        <begin position="1125"/>
        <end position="1145"/>
    </location>
</feature>
<dbReference type="GO" id="GO:0031902">
    <property type="term" value="C:late endosome membrane"/>
    <property type="evidence" value="ECO:0007669"/>
    <property type="project" value="UniProtKB-SubCell"/>
</dbReference>
<reference evidence="17" key="1">
    <citation type="journal article" date="2021" name="Genome Biol. Evol.">
        <title>A High-Quality Reference Genome for a Parasitic Bivalve with Doubly Uniparental Inheritance (Bivalvia: Unionida).</title>
        <authorList>
            <person name="Smith C.H."/>
        </authorList>
    </citation>
    <scope>NUCLEOTIDE SEQUENCE</scope>
    <source>
        <strain evidence="17">CHS0354</strain>
    </source>
</reference>
<dbReference type="Gene3D" id="2.70.150.10">
    <property type="entry name" value="Calcium-transporting ATPase, cytoplasmic transduction domain A"/>
    <property type="match status" value="1"/>
</dbReference>
<dbReference type="InterPro" id="IPR047821">
    <property type="entry name" value="P5B-type_ATPase"/>
</dbReference>
<comment type="caution">
    <text evidence="17">The sequence shown here is derived from an EMBL/GenBank/DDBJ whole genome shotgun (WGS) entry which is preliminary data.</text>
</comment>
<dbReference type="GO" id="GO:0046872">
    <property type="term" value="F:metal ion binding"/>
    <property type="evidence" value="ECO:0007669"/>
    <property type="project" value="UniProtKB-UniRule"/>
</dbReference>
<keyword evidence="8 14" id="KW-0067">ATP-binding</keyword>
<comment type="similarity">
    <text evidence="2 14">Belongs to the cation transport ATPase (P-type) (TC 3.A.3) family. Type V subfamily.</text>
</comment>
<dbReference type="InterPro" id="IPR023214">
    <property type="entry name" value="HAD_sf"/>
</dbReference>
<dbReference type="InterPro" id="IPR006544">
    <property type="entry name" value="P-type_TPase_V"/>
</dbReference>
<feature type="transmembrane region" description="Helical" evidence="14">
    <location>
        <begin position="463"/>
        <end position="483"/>
    </location>
</feature>
<evidence type="ECO:0000256" key="14">
    <source>
        <dbReference type="RuleBase" id="RU362082"/>
    </source>
</evidence>
<evidence type="ECO:0000259" key="15">
    <source>
        <dbReference type="Pfam" id="PF00122"/>
    </source>
</evidence>
<dbReference type="Pfam" id="PF00122">
    <property type="entry name" value="E1-E2_ATPase"/>
    <property type="match status" value="1"/>
</dbReference>
<gene>
    <name evidence="17" type="ORF">CHS0354_028612</name>
</gene>
<dbReference type="SFLD" id="SFLDF00027">
    <property type="entry name" value="p-type_atpase"/>
    <property type="match status" value="1"/>
</dbReference>
<evidence type="ECO:0000256" key="7">
    <source>
        <dbReference type="ARBA" id="ARBA00022753"/>
    </source>
</evidence>
<dbReference type="GO" id="GO:0006874">
    <property type="term" value="P:intracellular calcium ion homeostasis"/>
    <property type="evidence" value="ECO:0007669"/>
    <property type="project" value="TreeGrafter"/>
</dbReference>
<keyword evidence="12 14" id="KW-0472">Membrane</keyword>
<dbReference type="InterPro" id="IPR001757">
    <property type="entry name" value="P_typ_ATPase"/>
</dbReference>
<feature type="transmembrane region" description="Helical" evidence="14">
    <location>
        <begin position="427"/>
        <end position="448"/>
    </location>
</feature>
<dbReference type="GO" id="GO:0015662">
    <property type="term" value="F:P-type ion transporter activity"/>
    <property type="evidence" value="ECO:0007669"/>
    <property type="project" value="InterPro"/>
</dbReference>
<keyword evidence="10 14" id="KW-1278">Translocase</keyword>
<protein>
    <recommendedName>
        <fullName evidence="14">Cation-transporting ATPase</fullName>
        <ecNumber evidence="14">7.2.2.-</ecNumber>
    </recommendedName>
</protein>
<organism evidence="17 18">
    <name type="scientific">Potamilus streckersoni</name>
    <dbReference type="NCBI Taxonomy" id="2493646"/>
    <lineage>
        <taxon>Eukaryota</taxon>
        <taxon>Metazoa</taxon>
        <taxon>Spiralia</taxon>
        <taxon>Lophotrochozoa</taxon>
        <taxon>Mollusca</taxon>
        <taxon>Bivalvia</taxon>
        <taxon>Autobranchia</taxon>
        <taxon>Heteroconchia</taxon>
        <taxon>Palaeoheterodonta</taxon>
        <taxon>Unionida</taxon>
        <taxon>Unionoidea</taxon>
        <taxon>Unionidae</taxon>
        <taxon>Ambleminae</taxon>
        <taxon>Lampsilini</taxon>
        <taxon>Potamilus</taxon>
    </lineage>
</organism>
<dbReference type="GO" id="GO:0016887">
    <property type="term" value="F:ATP hydrolysis activity"/>
    <property type="evidence" value="ECO:0007669"/>
    <property type="project" value="InterPro"/>
</dbReference>
<keyword evidence="6 14" id="KW-0547">Nucleotide-binding</keyword>
<dbReference type="NCBIfam" id="TIGR01657">
    <property type="entry name" value="P-ATPase-V"/>
    <property type="match status" value="1"/>
</dbReference>
<proteinExistence type="inferred from homology"/>
<dbReference type="InterPro" id="IPR036412">
    <property type="entry name" value="HAD-like_sf"/>
</dbReference>
<evidence type="ECO:0000256" key="13">
    <source>
        <dbReference type="ARBA" id="ARBA00049360"/>
    </source>
</evidence>
<keyword evidence="7" id="KW-0967">Endosome</keyword>
<dbReference type="InterPro" id="IPR018303">
    <property type="entry name" value="ATPase_P-typ_P_site"/>
</dbReference>
<keyword evidence="18" id="KW-1185">Reference proteome</keyword>
<evidence type="ECO:0000256" key="4">
    <source>
        <dbReference type="ARBA" id="ARBA00022692"/>
    </source>
</evidence>
<evidence type="ECO:0000256" key="9">
    <source>
        <dbReference type="ARBA" id="ARBA00022842"/>
    </source>
</evidence>
<evidence type="ECO:0000313" key="17">
    <source>
        <dbReference type="EMBL" id="KAK3580042.1"/>
    </source>
</evidence>
<comment type="catalytic activity">
    <reaction evidence="13 14">
        <text>ATP + H2O = ADP + phosphate + H(+)</text>
        <dbReference type="Rhea" id="RHEA:13065"/>
        <dbReference type="ChEBI" id="CHEBI:15377"/>
        <dbReference type="ChEBI" id="CHEBI:15378"/>
        <dbReference type="ChEBI" id="CHEBI:30616"/>
        <dbReference type="ChEBI" id="CHEBI:43474"/>
        <dbReference type="ChEBI" id="CHEBI:456216"/>
    </reaction>
</comment>
<dbReference type="Pfam" id="PF13246">
    <property type="entry name" value="Cation_ATPase"/>
    <property type="match status" value="1"/>
</dbReference>
<dbReference type="Proteomes" id="UP001195483">
    <property type="component" value="Unassembled WGS sequence"/>
</dbReference>
<keyword evidence="3" id="KW-0597">Phosphoprotein</keyword>
<keyword evidence="4 14" id="KW-0812">Transmembrane</keyword>
<dbReference type="FunFam" id="1.20.1110.10:FF:000023">
    <property type="entry name" value="Cation-transporting ATPase"/>
    <property type="match status" value="1"/>
</dbReference>
<evidence type="ECO:0000313" key="18">
    <source>
        <dbReference type="Proteomes" id="UP001195483"/>
    </source>
</evidence>
<dbReference type="PROSITE" id="PS00154">
    <property type="entry name" value="ATPASE_E1_E2"/>
    <property type="match status" value="1"/>
</dbReference>
<feature type="transmembrane region" description="Helical" evidence="14">
    <location>
        <begin position="1048"/>
        <end position="1071"/>
    </location>
</feature>
<comment type="subcellular location">
    <subcellularLocation>
        <location evidence="1">Late endosome membrane</location>
        <topology evidence="1">Multi-pass membrane protein</topology>
    </subcellularLocation>
    <subcellularLocation>
        <location evidence="14">Membrane</location>
        <topology evidence="14">Multi-pass membrane protein</topology>
    </subcellularLocation>
</comment>
<reference evidence="17" key="3">
    <citation type="submission" date="2023-05" db="EMBL/GenBank/DDBJ databases">
        <authorList>
            <person name="Smith C.H."/>
        </authorList>
    </citation>
    <scope>NUCLEOTIDE SEQUENCE</scope>
    <source>
        <strain evidence="17">CHS0354</strain>
        <tissue evidence="17">Mantle</tissue>
    </source>
</reference>
<dbReference type="SFLD" id="SFLDG00002">
    <property type="entry name" value="C1.7:_P-type_atpase_like"/>
    <property type="match status" value="1"/>
</dbReference>
<dbReference type="InterPro" id="IPR008250">
    <property type="entry name" value="ATPase_P-typ_transduc_dom_A_sf"/>
</dbReference>
<name>A0AAE0RUT3_9BIVA</name>
<feature type="transmembrane region" description="Helical" evidence="14">
    <location>
        <begin position="248"/>
        <end position="268"/>
    </location>
</feature>
<evidence type="ECO:0000256" key="3">
    <source>
        <dbReference type="ARBA" id="ARBA00022553"/>
    </source>
</evidence>
<dbReference type="Gene3D" id="3.40.50.1000">
    <property type="entry name" value="HAD superfamily/HAD-like"/>
    <property type="match status" value="2"/>
</dbReference>
<dbReference type="GO" id="GO:0015203">
    <property type="term" value="F:polyamine transmembrane transporter activity"/>
    <property type="evidence" value="ECO:0007669"/>
    <property type="project" value="TreeGrafter"/>
</dbReference>
<feature type="domain" description="P-type ATPase A" evidence="15">
    <location>
        <begin position="285"/>
        <end position="410"/>
    </location>
</feature>
<dbReference type="InterPro" id="IPR023298">
    <property type="entry name" value="ATPase_P-typ_TM_dom_sf"/>
</dbReference>
<dbReference type="GO" id="GO:0005524">
    <property type="term" value="F:ATP binding"/>
    <property type="evidence" value="ECO:0007669"/>
    <property type="project" value="UniProtKB-UniRule"/>
</dbReference>
<dbReference type="InterPro" id="IPR047819">
    <property type="entry name" value="P5A-ATPase_N"/>
</dbReference>
<dbReference type="InterPro" id="IPR044492">
    <property type="entry name" value="P_typ_ATPase_HD_dom"/>
</dbReference>
<feature type="transmembrane region" description="Helical" evidence="14">
    <location>
        <begin position="968"/>
        <end position="988"/>
    </location>
</feature>
<dbReference type="SUPFAM" id="SSF81653">
    <property type="entry name" value="Calcium ATPase, transduction domain A"/>
    <property type="match status" value="1"/>
</dbReference>